<dbReference type="Gene3D" id="3.40.50.12780">
    <property type="entry name" value="N-terminal domain of ligase-like"/>
    <property type="match status" value="1"/>
</dbReference>
<dbReference type="RefSeq" id="WP_212189146.1">
    <property type="nucleotide sequence ID" value="NZ_JAGTAR010000008.1"/>
</dbReference>
<reference evidence="2" key="2">
    <citation type="submission" date="2021-04" db="EMBL/GenBank/DDBJ databases">
        <authorList>
            <person name="Zhang T."/>
            <person name="Zhang Y."/>
            <person name="Lu D."/>
            <person name="Zuo D."/>
            <person name="Du Z."/>
        </authorList>
    </citation>
    <scope>NUCLEOTIDE SEQUENCE</scope>
    <source>
        <strain evidence="2">JR1</strain>
    </source>
</reference>
<reference evidence="2" key="1">
    <citation type="journal article" date="2018" name="Int. J. Syst. Evol. Microbiol.">
        <title>Carboxylicivirga sediminis sp. nov., isolated from coastal sediment.</title>
        <authorList>
            <person name="Wang F.Q."/>
            <person name="Ren L.H."/>
            <person name="Zou R.J."/>
            <person name="Sun Y.Z."/>
            <person name="Liu X.J."/>
            <person name="Jiang F."/>
            <person name="Liu L.J."/>
        </authorList>
    </citation>
    <scope>NUCLEOTIDE SEQUENCE</scope>
    <source>
        <strain evidence="2">JR1</strain>
    </source>
</reference>
<dbReference type="SUPFAM" id="SSF56801">
    <property type="entry name" value="Acetyl-CoA synthetase-like"/>
    <property type="match status" value="1"/>
</dbReference>
<dbReference type="Gene3D" id="3.30.300.30">
    <property type="match status" value="1"/>
</dbReference>
<evidence type="ECO:0000313" key="2">
    <source>
        <dbReference type="EMBL" id="MBR8535240.1"/>
    </source>
</evidence>
<organism evidence="2 3">
    <name type="scientific">Carboxylicivirga sediminis</name>
    <dbReference type="NCBI Taxonomy" id="2006564"/>
    <lineage>
        <taxon>Bacteria</taxon>
        <taxon>Pseudomonadati</taxon>
        <taxon>Bacteroidota</taxon>
        <taxon>Bacteroidia</taxon>
        <taxon>Marinilabiliales</taxon>
        <taxon>Marinilabiliaceae</taxon>
        <taxon>Carboxylicivirga</taxon>
    </lineage>
</organism>
<dbReference type="InterPro" id="IPR042099">
    <property type="entry name" value="ANL_N_sf"/>
</dbReference>
<protein>
    <submittedName>
        <fullName evidence="2">AMP-binding protein</fullName>
    </submittedName>
</protein>
<dbReference type="PANTHER" id="PTHR43201:SF32">
    <property type="entry name" value="2-SUCCINYLBENZOATE--COA LIGASE, CHLOROPLASTIC_PEROXISOMAL"/>
    <property type="match status" value="1"/>
</dbReference>
<dbReference type="Pfam" id="PF00501">
    <property type="entry name" value="AMP-binding"/>
    <property type="match status" value="1"/>
</dbReference>
<gene>
    <name evidence="2" type="ORF">KDU71_06690</name>
</gene>
<dbReference type="GO" id="GO:0006631">
    <property type="term" value="P:fatty acid metabolic process"/>
    <property type="evidence" value="ECO:0007669"/>
    <property type="project" value="TreeGrafter"/>
</dbReference>
<dbReference type="Proteomes" id="UP000679220">
    <property type="component" value="Unassembled WGS sequence"/>
</dbReference>
<evidence type="ECO:0000259" key="1">
    <source>
        <dbReference type="Pfam" id="PF00501"/>
    </source>
</evidence>
<dbReference type="InterPro" id="IPR045851">
    <property type="entry name" value="AMP-bd_C_sf"/>
</dbReference>
<dbReference type="AlphaFoldDB" id="A0A941F3Q4"/>
<accession>A0A941F3Q4</accession>
<dbReference type="InterPro" id="IPR000873">
    <property type="entry name" value="AMP-dep_synth/lig_dom"/>
</dbReference>
<name>A0A941F3Q4_9BACT</name>
<dbReference type="PANTHER" id="PTHR43201">
    <property type="entry name" value="ACYL-COA SYNTHETASE"/>
    <property type="match status" value="1"/>
</dbReference>
<feature type="domain" description="AMP-dependent synthetase/ligase" evidence="1">
    <location>
        <begin position="59"/>
        <end position="201"/>
    </location>
</feature>
<proteinExistence type="predicted"/>
<comment type="caution">
    <text evidence="2">The sequence shown here is derived from an EMBL/GenBank/DDBJ whole genome shotgun (WGS) entry which is preliminary data.</text>
</comment>
<evidence type="ECO:0000313" key="3">
    <source>
        <dbReference type="Proteomes" id="UP000679220"/>
    </source>
</evidence>
<dbReference type="EMBL" id="JAGTAR010000008">
    <property type="protein sequence ID" value="MBR8535240.1"/>
    <property type="molecule type" value="Genomic_DNA"/>
</dbReference>
<dbReference type="GO" id="GO:0031956">
    <property type="term" value="F:medium-chain fatty acid-CoA ligase activity"/>
    <property type="evidence" value="ECO:0007669"/>
    <property type="project" value="TreeGrafter"/>
</dbReference>
<sequence length="354" mass="39250">MDSYKQYDALLVDGIQYCGIASVLTWVQKLEATNESENLLIATFIRDWFDDKDDITLQTSGSTGQPKTIKVHKQAMVASACRTIRFFNLQKGDRALLCLSAKYIAGKMMLVRALVGGLDIVITNVNSNPLQQINQVIDFAAMVPMQLHNVLSDTPEKLKNIKQLIIGGGSVNPLLLGQLAGLTTEVWETYGMTETVSHIALRSLSNADEIFKLLPGLVIDVDSRGCLKVLSSDINTETLLTNDMVMLESSTQFRLLGRWDNVINTGGVKVMPELIEAKLKSVIKEDFIISWKPDDILGQKIVLVLEADSVIDMEGVDMSMLSKYEQPKEVMAVSCFPKTETGKIHRLKLRELLG</sequence>
<keyword evidence="3" id="KW-1185">Reference proteome</keyword>